<dbReference type="SUPFAM" id="SSF48508">
    <property type="entry name" value="Nuclear receptor ligand-binding domain"/>
    <property type="match status" value="1"/>
</dbReference>
<dbReference type="WBParaSite" id="ALUE_0000890701-mRNA-1">
    <property type="protein sequence ID" value="ALUE_0000890701-mRNA-1"/>
    <property type="gene ID" value="ALUE_0000890701"/>
</dbReference>
<evidence type="ECO:0000256" key="5">
    <source>
        <dbReference type="ARBA" id="ARBA00023015"/>
    </source>
</evidence>
<dbReference type="Gene3D" id="3.30.50.10">
    <property type="entry name" value="Erythroid Transcription Factor GATA-1, subunit A"/>
    <property type="match status" value="1"/>
</dbReference>
<keyword evidence="13" id="KW-1185">Reference proteome</keyword>
<dbReference type="PROSITE" id="PS00031">
    <property type="entry name" value="NUCLEAR_REC_DBD_1"/>
    <property type="match status" value="1"/>
</dbReference>
<dbReference type="PANTHER" id="PTHR24082">
    <property type="entry name" value="NUCLEAR HORMONE RECEPTOR"/>
    <property type="match status" value="1"/>
</dbReference>
<dbReference type="PANTHER" id="PTHR24082:SF508">
    <property type="entry name" value="NUCLEAR HORMONE RECEPTOR FAMILY MEMBER NHR-48"/>
    <property type="match status" value="1"/>
</dbReference>
<dbReference type="GO" id="GO:0000978">
    <property type="term" value="F:RNA polymerase II cis-regulatory region sequence-specific DNA binding"/>
    <property type="evidence" value="ECO:0007669"/>
    <property type="project" value="TreeGrafter"/>
</dbReference>
<keyword evidence="6" id="KW-0238">DNA-binding</keyword>
<dbReference type="GO" id="GO:0045944">
    <property type="term" value="P:positive regulation of transcription by RNA polymerase II"/>
    <property type="evidence" value="ECO:0007669"/>
    <property type="project" value="TreeGrafter"/>
</dbReference>
<dbReference type="Proteomes" id="UP000036681">
    <property type="component" value="Unplaced"/>
</dbReference>
<dbReference type="PROSITE" id="PS51030">
    <property type="entry name" value="NUCLEAR_REC_DBD_2"/>
    <property type="match status" value="1"/>
</dbReference>
<evidence type="ECO:0000256" key="2">
    <source>
        <dbReference type="ARBA" id="ARBA00022723"/>
    </source>
</evidence>
<proteinExistence type="inferred from homology"/>
<dbReference type="AlphaFoldDB" id="A0A9J2PG67"/>
<dbReference type="InterPro" id="IPR000536">
    <property type="entry name" value="Nucl_hrmn_rcpt_lig-bd"/>
</dbReference>
<evidence type="ECO:0000313" key="14">
    <source>
        <dbReference type="WBParaSite" id="ALUE_0000890701-mRNA-1"/>
    </source>
</evidence>
<evidence type="ECO:0000256" key="9">
    <source>
        <dbReference type="ARBA" id="ARBA00023242"/>
    </source>
</evidence>
<dbReference type="InterPro" id="IPR001628">
    <property type="entry name" value="Znf_hrmn_rcpt"/>
</dbReference>
<keyword evidence="4" id="KW-0862">Zinc</keyword>
<keyword evidence="5" id="KW-0805">Transcription regulation</keyword>
<evidence type="ECO:0000256" key="8">
    <source>
        <dbReference type="ARBA" id="ARBA00023170"/>
    </source>
</evidence>
<feature type="compositionally biased region" description="Polar residues" evidence="10">
    <location>
        <begin position="11"/>
        <end position="22"/>
    </location>
</feature>
<keyword evidence="9" id="KW-0539">Nucleus</keyword>
<dbReference type="GO" id="GO:0004879">
    <property type="term" value="F:nuclear receptor activity"/>
    <property type="evidence" value="ECO:0007669"/>
    <property type="project" value="TreeGrafter"/>
</dbReference>
<evidence type="ECO:0000259" key="11">
    <source>
        <dbReference type="PROSITE" id="PS51030"/>
    </source>
</evidence>
<keyword evidence="3" id="KW-0863">Zinc-finger</keyword>
<evidence type="ECO:0000259" key="12">
    <source>
        <dbReference type="PROSITE" id="PS51843"/>
    </source>
</evidence>
<dbReference type="GO" id="GO:0030154">
    <property type="term" value="P:cell differentiation"/>
    <property type="evidence" value="ECO:0007669"/>
    <property type="project" value="TreeGrafter"/>
</dbReference>
<dbReference type="InterPro" id="IPR035500">
    <property type="entry name" value="NHR-like_dom_sf"/>
</dbReference>
<evidence type="ECO:0000256" key="4">
    <source>
        <dbReference type="ARBA" id="ARBA00022833"/>
    </source>
</evidence>
<evidence type="ECO:0000256" key="6">
    <source>
        <dbReference type="ARBA" id="ARBA00023125"/>
    </source>
</evidence>
<keyword evidence="2" id="KW-0479">Metal-binding</keyword>
<dbReference type="PRINTS" id="PR00047">
    <property type="entry name" value="STROIDFINGER"/>
</dbReference>
<dbReference type="Pfam" id="PF00105">
    <property type="entry name" value="zf-C4"/>
    <property type="match status" value="1"/>
</dbReference>
<feature type="domain" description="NR LBD" evidence="12">
    <location>
        <begin position="651"/>
        <end position="885"/>
    </location>
</feature>
<comment type="similarity">
    <text evidence="1">Belongs to the nuclear hormone receptor family.</text>
</comment>
<name>A0A9J2PG67_ASCLU</name>
<protein>
    <submittedName>
        <fullName evidence="14">Nuclear receptor domain-containing protein</fullName>
    </submittedName>
</protein>
<evidence type="ECO:0000313" key="13">
    <source>
        <dbReference type="Proteomes" id="UP000036681"/>
    </source>
</evidence>
<feature type="region of interest" description="Disordered" evidence="10">
    <location>
        <begin position="172"/>
        <end position="209"/>
    </location>
</feature>
<dbReference type="SMART" id="SM00430">
    <property type="entry name" value="HOLI"/>
    <property type="match status" value="1"/>
</dbReference>
<dbReference type="SUPFAM" id="SSF57716">
    <property type="entry name" value="Glucocorticoid receptor-like (DNA-binding domain)"/>
    <property type="match status" value="1"/>
</dbReference>
<dbReference type="InterPro" id="IPR013088">
    <property type="entry name" value="Znf_NHR/GATA"/>
</dbReference>
<keyword evidence="7" id="KW-0804">Transcription</keyword>
<feature type="domain" description="Nuclear receptor" evidence="11">
    <location>
        <begin position="113"/>
        <end position="142"/>
    </location>
</feature>
<dbReference type="PROSITE" id="PS51843">
    <property type="entry name" value="NR_LBD"/>
    <property type="match status" value="1"/>
</dbReference>
<organism evidence="13 14">
    <name type="scientific">Ascaris lumbricoides</name>
    <name type="common">Giant roundworm</name>
    <dbReference type="NCBI Taxonomy" id="6252"/>
    <lineage>
        <taxon>Eukaryota</taxon>
        <taxon>Metazoa</taxon>
        <taxon>Ecdysozoa</taxon>
        <taxon>Nematoda</taxon>
        <taxon>Chromadorea</taxon>
        <taxon>Rhabditida</taxon>
        <taxon>Spirurina</taxon>
        <taxon>Ascaridomorpha</taxon>
        <taxon>Ascaridoidea</taxon>
        <taxon>Ascarididae</taxon>
        <taxon>Ascaris</taxon>
    </lineage>
</organism>
<dbReference type="GO" id="GO:0000122">
    <property type="term" value="P:negative regulation of transcription by RNA polymerase II"/>
    <property type="evidence" value="ECO:0007669"/>
    <property type="project" value="TreeGrafter"/>
</dbReference>
<dbReference type="Pfam" id="PF00104">
    <property type="entry name" value="Hormone_recep"/>
    <property type="match status" value="1"/>
</dbReference>
<accession>A0A9J2PG67</accession>
<dbReference type="GO" id="GO:0008270">
    <property type="term" value="F:zinc ion binding"/>
    <property type="evidence" value="ECO:0007669"/>
    <property type="project" value="UniProtKB-KW"/>
</dbReference>
<reference evidence="14" key="1">
    <citation type="submission" date="2023-03" db="UniProtKB">
        <authorList>
            <consortium name="WormBaseParasite"/>
        </authorList>
    </citation>
    <scope>IDENTIFICATION</scope>
</reference>
<dbReference type="InterPro" id="IPR050234">
    <property type="entry name" value="Nuclear_hormone_rcpt_NR1"/>
</dbReference>
<feature type="region of interest" description="Disordered" evidence="10">
    <location>
        <begin position="1"/>
        <end position="47"/>
    </location>
</feature>
<dbReference type="SMART" id="SM00399">
    <property type="entry name" value="ZnF_C4"/>
    <property type="match status" value="1"/>
</dbReference>
<evidence type="ECO:0000256" key="1">
    <source>
        <dbReference type="ARBA" id="ARBA00005993"/>
    </source>
</evidence>
<evidence type="ECO:0000256" key="7">
    <source>
        <dbReference type="ARBA" id="ARBA00023163"/>
    </source>
</evidence>
<keyword evidence="8" id="KW-0675">Receptor</keyword>
<dbReference type="Gene3D" id="1.10.565.10">
    <property type="entry name" value="Retinoid X Receptor"/>
    <property type="match status" value="1"/>
</dbReference>
<evidence type="ECO:0000256" key="10">
    <source>
        <dbReference type="SAM" id="MobiDB-lite"/>
    </source>
</evidence>
<evidence type="ECO:0000256" key="3">
    <source>
        <dbReference type="ARBA" id="ARBA00022771"/>
    </source>
</evidence>
<sequence length="1054" mass="117664">MSAIVEKAAPTRTSSGEYINNPLSPPSFGLDSSSMHSSRSDDSRNSPHCSQDCVTFVATVSDNEFSPKVVSDMAQGDASRSIVYFTSSQHKEGTRKRGGRFMSTAASDKHTATKICRVCGDKAYSYNFNVITCESCKAFFRRNANKDKVGMKKEWIMSDEARIEKKQRVQENRERRLAEVNNTTSVHQKKVAKYDDSEETSSKTSLSREQSARIAVYDSSLSASPNVPFHNSALPSLAGGATSGSLPGASTFRDIAPPGSIESLPSPIIANAGFRPSLLTESSLSSMPSLAGGATSGSLPGASTFRDIAPPGSIESLPSPIIANAGFRPSLLTESTNSLIAPPNGPIMQPQNIFISPQQQQSFVDQVAQQAQIQQTAQLEQQLQHQAAVQLVQQQATAHQIVQQQAAQFAAVQVQQQAQQQRLAAAAAAAVVAAAVPTPTPSLNNAPNVVSIALLNPTTHSTPLNIVTQKFTSQLPQNVNVLSDAAVTTTPTDRDMVTIPKDVLLRLVEHNQSGSSTIPPIQTTLGVHQKCLCTCLCGRYQTGKLIVDEVMTELLMNSTSNDEEIESKSCAFKPKPTRSDETFPHNRSTLEWLHHSSTVNINRTLSDEDENAMKSTWRSLFNSSSLLEEEMNSIKVDPDCCLMTSTDQDRLNELIFANGVWAELEPNSVDAARHEHGCPSKLDMVNMAEGAIRRMIKMVKRIEAFRSIEHHDQILILRNSCMEYIILRGAMSYDPEKNAWNGPTINSVYNFKMDTMKDTQDDLFESTIRFYSTFKEEWRTNEAVMLLLGMVVIFNPDFPNLHNRSIVERENQLYKKVLKRLLYSLCDEDAKRTNVEFMGLLDKTTNLKLLNIRAQRMLHEPSKRQPNAEKLVQRNALGICVATDNSACTSTSECILLTVSTTGYCTHTSLGVSHQVWLNYLKDERGHILHTLFDPKEGRKRPSQDVLDRFKRLNNGMWIRAHPGRTKLRYTKDEVFQKTSMYYETCTKEQCWMLDRMMTPFWLRPKYYINDPFEAYHVRHGIRSPRVGPNGKLLRERPKILLEDSVADRYFNDR</sequence>